<comment type="similarity">
    <text evidence="2 7 8">Belongs to the glycosyl hydrolase 9 (cellulase E) family.</text>
</comment>
<evidence type="ECO:0000256" key="6">
    <source>
        <dbReference type="PROSITE-ProRule" id="PRU00047"/>
    </source>
</evidence>
<feature type="domain" description="Integrase catalytic" evidence="10">
    <location>
        <begin position="349"/>
        <end position="404"/>
    </location>
</feature>
<dbReference type="InterPro" id="IPR033126">
    <property type="entry name" value="Glyco_hydro_9_Asp/Glu_AS"/>
</dbReference>
<accession>A0ABQ5GEI1</accession>
<dbReference type="Pfam" id="PF14223">
    <property type="entry name" value="Retrotran_gag_2"/>
    <property type="match status" value="1"/>
</dbReference>
<dbReference type="EMBL" id="BQNB010018404">
    <property type="protein sequence ID" value="GJT74019.1"/>
    <property type="molecule type" value="Genomic_DNA"/>
</dbReference>
<dbReference type="PROSITE" id="PS50158">
    <property type="entry name" value="ZF_CCHC"/>
    <property type="match status" value="1"/>
</dbReference>
<dbReference type="Pfam" id="PF00759">
    <property type="entry name" value="Glyco_hydro_9"/>
    <property type="match status" value="1"/>
</dbReference>
<dbReference type="InterPro" id="IPR013103">
    <property type="entry name" value="RVT_2"/>
</dbReference>
<evidence type="ECO:0000313" key="11">
    <source>
        <dbReference type="EMBL" id="GJT74019.1"/>
    </source>
</evidence>
<dbReference type="Pfam" id="PF25597">
    <property type="entry name" value="SH3_retrovirus"/>
    <property type="match status" value="1"/>
</dbReference>
<dbReference type="InterPro" id="IPR054722">
    <property type="entry name" value="PolX-like_BBD"/>
</dbReference>
<dbReference type="SUPFAM" id="SSF53098">
    <property type="entry name" value="Ribonuclease H-like"/>
    <property type="match status" value="1"/>
</dbReference>
<name>A0ABQ5GEI1_9ASTR</name>
<keyword evidence="7 8" id="KW-0326">Glycosidase</keyword>
<keyword evidence="6" id="KW-0479">Metal-binding</keyword>
<dbReference type="Gene3D" id="4.10.60.10">
    <property type="entry name" value="Zinc finger, CCHC-type"/>
    <property type="match status" value="1"/>
</dbReference>
<protein>
    <recommendedName>
        <fullName evidence="8">Endoglucanase</fullName>
        <ecNumber evidence="8">3.2.1.4</ecNumber>
    </recommendedName>
</protein>
<feature type="active site" evidence="7">
    <location>
        <position position="915"/>
    </location>
</feature>
<dbReference type="SMART" id="SM00343">
    <property type="entry name" value="ZnF_C2HC"/>
    <property type="match status" value="1"/>
</dbReference>
<dbReference type="InterPro" id="IPR001584">
    <property type="entry name" value="Integrase_cat-core"/>
</dbReference>
<gene>
    <name evidence="11" type="ORF">Tco_1033305</name>
</gene>
<evidence type="ECO:0000256" key="3">
    <source>
        <dbReference type="ARBA" id="ARBA00023001"/>
    </source>
</evidence>
<dbReference type="InterPro" id="IPR012341">
    <property type="entry name" value="6hp_glycosidase-like_sf"/>
</dbReference>
<evidence type="ECO:0000313" key="12">
    <source>
        <dbReference type="Proteomes" id="UP001151760"/>
    </source>
</evidence>
<dbReference type="InterPro" id="IPR001701">
    <property type="entry name" value="Glyco_hydro_9"/>
</dbReference>
<keyword evidence="5 7" id="KW-0624">Polysaccharide degradation</keyword>
<dbReference type="Gene3D" id="3.30.420.10">
    <property type="entry name" value="Ribonuclease H-like superfamily/Ribonuclease H"/>
    <property type="match status" value="1"/>
</dbReference>
<dbReference type="SUPFAM" id="SSF48208">
    <property type="entry name" value="Six-hairpin glycosidases"/>
    <property type="match status" value="1"/>
</dbReference>
<comment type="caution">
    <text evidence="11">The sequence shown here is derived from an EMBL/GenBank/DDBJ whole genome shotgun (WGS) entry which is preliminary data.</text>
</comment>
<dbReference type="Pfam" id="PF00098">
    <property type="entry name" value="zf-CCHC"/>
    <property type="match status" value="1"/>
</dbReference>
<evidence type="ECO:0000256" key="4">
    <source>
        <dbReference type="ARBA" id="ARBA00023277"/>
    </source>
</evidence>
<comment type="catalytic activity">
    <reaction evidence="1 8">
        <text>Endohydrolysis of (1-&gt;4)-beta-D-glucosidic linkages in cellulose, lichenin and cereal beta-D-glucans.</text>
        <dbReference type="EC" id="3.2.1.4"/>
    </reaction>
</comment>
<dbReference type="Proteomes" id="UP001151760">
    <property type="component" value="Unassembled WGS sequence"/>
</dbReference>
<feature type="domain" description="CCHC-type" evidence="9">
    <location>
        <begin position="248"/>
        <end position="263"/>
    </location>
</feature>
<dbReference type="PROSITE" id="PS50994">
    <property type="entry name" value="INTEGRASE"/>
    <property type="match status" value="1"/>
</dbReference>
<dbReference type="InterPro" id="IPR057670">
    <property type="entry name" value="SH3_retrovirus"/>
</dbReference>
<keyword evidence="3 8" id="KW-0136">Cellulose degradation</keyword>
<dbReference type="EC" id="3.2.1.4" evidence="8"/>
<organism evidence="11 12">
    <name type="scientific">Tanacetum coccineum</name>
    <dbReference type="NCBI Taxonomy" id="301880"/>
    <lineage>
        <taxon>Eukaryota</taxon>
        <taxon>Viridiplantae</taxon>
        <taxon>Streptophyta</taxon>
        <taxon>Embryophyta</taxon>
        <taxon>Tracheophyta</taxon>
        <taxon>Spermatophyta</taxon>
        <taxon>Magnoliopsida</taxon>
        <taxon>eudicotyledons</taxon>
        <taxon>Gunneridae</taxon>
        <taxon>Pentapetalae</taxon>
        <taxon>asterids</taxon>
        <taxon>campanulids</taxon>
        <taxon>Asterales</taxon>
        <taxon>Asteraceae</taxon>
        <taxon>Asteroideae</taxon>
        <taxon>Anthemideae</taxon>
        <taxon>Anthemidinae</taxon>
        <taxon>Tanacetum</taxon>
    </lineage>
</organism>
<reference evidence="11" key="2">
    <citation type="submission" date="2022-01" db="EMBL/GenBank/DDBJ databases">
        <authorList>
            <person name="Yamashiro T."/>
            <person name="Shiraishi A."/>
            <person name="Satake H."/>
            <person name="Nakayama K."/>
        </authorList>
    </citation>
    <scope>NUCLEOTIDE SEQUENCE</scope>
</reference>
<dbReference type="InterPro" id="IPR012337">
    <property type="entry name" value="RNaseH-like_sf"/>
</dbReference>
<keyword evidence="6" id="KW-0862">Zinc</keyword>
<dbReference type="InterPro" id="IPR008928">
    <property type="entry name" value="6-hairpin_glycosidase_sf"/>
</dbReference>
<evidence type="ECO:0000256" key="2">
    <source>
        <dbReference type="ARBA" id="ARBA00007072"/>
    </source>
</evidence>
<feature type="active site" evidence="7">
    <location>
        <position position="906"/>
    </location>
</feature>
<keyword evidence="6" id="KW-0863">Zinc-finger</keyword>
<keyword evidence="7 8" id="KW-0378">Hydrolase</keyword>
<dbReference type="InterPro" id="IPR036875">
    <property type="entry name" value="Znf_CCHC_sf"/>
</dbReference>
<dbReference type="Gene3D" id="1.50.10.10">
    <property type="match status" value="1"/>
</dbReference>
<dbReference type="Pfam" id="PF07727">
    <property type="entry name" value="RVT_2"/>
    <property type="match status" value="2"/>
</dbReference>
<dbReference type="Pfam" id="PF22936">
    <property type="entry name" value="Pol_BBD"/>
    <property type="match status" value="1"/>
</dbReference>
<evidence type="ECO:0000256" key="7">
    <source>
        <dbReference type="PROSITE-ProRule" id="PRU10060"/>
    </source>
</evidence>
<evidence type="ECO:0000256" key="1">
    <source>
        <dbReference type="ARBA" id="ARBA00000966"/>
    </source>
</evidence>
<proteinExistence type="inferred from homology"/>
<keyword evidence="12" id="KW-1185">Reference proteome</keyword>
<dbReference type="PANTHER" id="PTHR35317:SF38">
    <property type="entry name" value="RNA-DIRECTED DNA POLYMERASE"/>
    <property type="match status" value="1"/>
</dbReference>
<dbReference type="InterPro" id="IPR036397">
    <property type="entry name" value="RNaseH_sf"/>
</dbReference>
<keyword evidence="4 7" id="KW-0119">Carbohydrate metabolism</keyword>
<dbReference type="PROSITE" id="PS00698">
    <property type="entry name" value="GH9_3"/>
    <property type="match status" value="1"/>
</dbReference>
<dbReference type="InterPro" id="IPR001878">
    <property type="entry name" value="Znf_CCHC"/>
</dbReference>
<dbReference type="PANTHER" id="PTHR35317">
    <property type="entry name" value="OS04G0629600 PROTEIN"/>
    <property type="match status" value="1"/>
</dbReference>
<sequence>MSGDDTTNTTTPKPVTPIAQYQCPKLKTTNYTVWAIQIKVILEAHDLWEAIEPKKNTQEDDKKDKATIAFLYQALTEDVILQVAGCETAKELWESLKRRHVGEEKVQQARLQSLMIGFQTLQMKEDDTVDAFTAKLNGYPLRLTELGKTLDESLLVRKLLDFTLDRFIQIVASIEQTNDLDDITLDEIIRKLKAFEERIKLRKGGQVESQENLLFAHGEHSKLSRKEGDLGIRGVDQTFQEKLATYECYKCGKLGHFRKNCKESSTTQEQSNLILEDDEPSLLMTTHETEHEEVLLNEGQIQPGKYATTDASMWYLDNGASNHMTGTKSHFRDINESVTGRIRFGDGSYVQIKGKGSILLGYRGGEFTSNEFTKYCKENGITRQLTAPYSPQQNGVVERRNITVVSTRALEDKTPYEALYNRKPNLENLRIFGCTAYAKITIPHLKKLDDRSIPMIYLGVEEGSKACRLYDPKGKRKHVSRDVRFMETKPWDWDNNVKEISTQDTFWASFVVEGVDNENPTPVNIENNDNTYQEPITDPEYKYPRLKNKRTAYTYNPNSEEEEEATISLLRNSKDQFDDTPVRGFKDLTEIYQNARIVETETLLFTEEEPRNYKEASTDKKWIEAMEIELDSINKNNIWTLTTLPTNQKAIGLKWVFKTKRDAKGKIIKYKAQLVAKGYVQEQGIDFDEVFTPVARIEIVRLILALAAYHGWQVHHLDVKSAFLHGDLKEEVYHSKEETRLVQNPNEDKFEMSDLGLLDYYLGIEVTQTGGKITIKQTRYINKILKETSMMESNDTKYNSIPVLSLVKVKNGNSVYHLLPKFNQKSQDNGPDVDVNCGDSVYTSQDLIAHAKKQHIGGSSLPSIHDHPAPISCDAGGDYFNAESPNLNLHVGAIVGGPDRNDNYGDYRSNYGEAEPATYINAPFVGLTAYFSAN</sequence>
<reference evidence="11" key="1">
    <citation type="journal article" date="2022" name="Int. J. Mol. Sci.">
        <title>Draft Genome of Tanacetum Coccineum: Genomic Comparison of Closely Related Tanacetum-Family Plants.</title>
        <authorList>
            <person name="Yamashiro T."/>
            <person name="Shiraishi A."/>
            <person name="Nakayama K."/>
            <person name="Satake H."/>
        </authorList>
    </citation>
    <scope>NUCLEOTIDE SEQUENCE</scope>
</reference>
<evidence type="ECO:0000259" key="9">
    <source>
        <dbReference type="PROSITE" id="PS50158"/>
    </source>
</evidence>
<evidence type="ECO:0000259" key="10">
    <source>
        <dbReference type="PROSITE" id="PS50994"/>
    </source>
</evidence>
<evidence type="ECO:0000256" key="5">
    <source>
        <dbReference type="ARBA" id="ARBA00023326"/>
    </source>
</evidence>
<evidence type="ECO:0000256" key="8">
    <source>
        <dbReference type="RuleBase" id="RU361166"/>
    </source>
</evidence>
<dbReference type="SUPFAM" id="SSF57756">
    <property type="entry name" value="Retrovirus zinc finger-like domains"/>
    <property type="match status" value="1"/>
</dbReference>